<dbReference type="EMBL" id="GU244497">
    <property type="protein sequence ID" value="ADO67297.1"/>
    <property type="molecule type" value="Genomic_DNA"/>
</dbReference>
<dbReference type="Proteomes" id="UP000029781">
    <property type="component" value="Segment"/>
</dbReference>
<dbReference type="RefSeq" id="YP_003969896.1">
    <property type="nucleotide sequence ID" value="NC_014637.1"/>
</dbReference>
<protein>
    <submittedName>
        <fullName evidence="1">Uncharacterized protein</fullName>
    </submittedName>
</protein>
<evidence type="ECO:0000313" key="1">
    <source>
        <dbReference type="EMBL" id="ADO67297.1"/>
    </source>
</evidence>
<organism evidence="1 2">
    <name type="scientific">Cafeteria roenbergensis virus (strain BV-PW1)</name>
    <name type="common">CroV</name>
    <dbReference type="NCBI Taxonomy" id="693272"/>
    <lineage>
        <taxon>Viruses</taxon>
        <taxon>Varidnaviria</taxon>
        <taxon>Bamfordvirae</taxon>
        <taxon>Nucleocytoviricota</taxon>
        <taxon>Megaviricetes</taxon>
        <taxon>Imitervirales</taxon>
        <taxon>Mimiviridae</taxon>
        <taxon>Aliimimivirinae</taxon>
        <taxon>Rheavirus</taxon>
        <taxon>Rheavirus sinusmexicani</taxon>
    </lineage>
</organism>
<dbReference type="KEGG" id="vg:9887666"/>
<proteinExistence type="predicted"/>
<accession>E3T534</accession>
<name>E3T534_CROVB</name>
<dbReference type="GeneID" id="9887666"/>
<sequence length="116" mass="13560">MKFNKNTTYKLILDKIFNYFNGKVLLYNLRTALNYRDPKVIDLGSYVSGASTICDYILNFSNIRNFETYGVGIVSNIQYHKNFPINKLVYNKKKILEIQDDLNNIVKKFNGTINFN</sequence>
<organismHost>
    <name type="scientific">Cafeteria roenbergensis</name>
    <name type="common">Marine flagellate</name>
    <dbReference type="NCBI Taxonomy" id="33653"/>
</organismHost>
<evidence type="ECO:0000313" key="2">
    <source>
        <dbReference type="Proteomes" id="UP000029781"/>
    </source>
</evidence>
<keyword evidence="2" id="KW-1185">Reference proteome</keyword>
<reference evidence="1 2" key="1">
    <citation type="journal article" date="2010" name="Proc. Natl. Acad. Sci. U.S.A.">
        <title>Giant virus with a remarkable complement of genes infects marine zooplankton.</title>
        <authorList>
            <person name="Fischer M.G."/>
            <person name="Allen M.J."/>
            <person name="Wilson W.H."/>
            <person name="Suttle C.A."/>
        </authorList>
    </citation>
    <scope>NUCLEOTIDE SEQUENCE [LARGE SCALE GENOMIC DNA]</scope>
    <source>
        <strain evidence="1 2">BV-PW1</strain>
    </source>
</reference>
<gene>
    <name evidence="1" type="ORF">crov264</name>
</gene>